<sequence length="134" mass="14774">MSQAPRWVRERVVAVARPPRPGPLPVVSVLVGEAPHLVWDAFTHHDGFAVTRLPWPAGSLWTDMPVHQFLQPGSSVVGPAVVPWWCAHYPRGAEPTPAPARFAPARRPWLPVTGAFLGLLAHGVVRRRRLTSPR</sequence>
<gene>
    <name evidence="1" type="ORF">UO65_0887</name>
</gene>
<dbReference type="EMBL" id="AYXG01000033">
    <property type="protein sequence ID" value="EWC63798.1"/>
    <property type="molecule type" value="Genomic_DNA"/>
</dbReference>
<comment type="caution">
    <text evidence="1">The sequence shown here is derived from an EMBL/GenBank/DDBJ whole genome shotgun (WGS) entry which is preliminary data.</text>
</comment>
<keyword evidence="2" id="KW-1185">Reference proteome</keyword>
<dbReference type="Proteomes" id="UP000019277">
    <property type="component" value="Unassembled WGS sequence"/>
</dbReference>
<dbReference type="Pfam" id="PF13803">
    <property type="entry name" value="DUF4184"/>
    <property type="match status" value="1"/>
</dbReference>
<accession>W7ITV9</accession>
<evidence type="ECO:0000313" key="1">
    <source>
        <dbReference type="EMBL" id="EWC63798.1"/>
    </source>
</evidence>
<proteinExistence type="predicted"/>
<name>W7ITV9_9PSEU</name>
<evidence type="ECO:0000313" key="2">
    <source>
        <dbReference type="Proteomes" id="UP000019277"/>
    </source>
</evidence>
<protein>
    <submittedName>
        <fullName evidence="1">Uncharacterized protein</fullName>
    </submittedName>
</protein>
<organism evidence="1 2">
    <name type="scientific">Actinokineospora spheciospongiae</name>
    <dbReference type="NCBI Taxonomy" id="909613"/>
    <lineage>
        <taxon>Bacteria</taxon>
        <taxon>Bacillati</taxon>
        <taxon>Actinomycetota</taxon>
        <taxon>Actinomycetes</taxon>
        <taxon>Pseudonocardiales</taxon>
        <taxon>Pseudonocardiaceae</taxon>
        <taxon>Actinokineospora</taxon>
    </lineage>
</organism>
<dbReference type="InterPro" id="IPR025238">
    <property type="entry name" value="DUF4184"/>
</dbReference>
<reference evidence="1 2" key="1">
    <citation type="journal article" date="2014" name="Genome Announc.">
        <title>Draft Genome Sequence of the Antitrypanosomally Active Sponge-Associated Bacterium Actinokineospora sp. Strain EG49.</title>
        <authorList>
            <person name="Harjes J."/>
            <person name="Ryu T."/>
            <person name="Abdelmohsen U.R."/>
            <person name="Moitinho-Silva L."/>
            <person name="Horn H."/>
            <person name="Ravasi T."/>
            <person name="Hentschel U."/>
        </authorList>
    </citation>
    <scope>NUCLEOTIDE SEQUENCE [LARGE SCALE GENOMIC DNA]</scope>
    <source>
        <strain evidence="1 2">EG49</strain>
    </source>
</reference>
<accession>A0A8E2WYA4</accession>
<dbReference type="RefSeq" id="WP_052020677.1">
    <property type="nucleotide sequence ID" value="NZ_AYXG01000033.1"/>
</dbReference>
<dbReference type="STRING" id="909613.UO65_0887"/>
<dbReference type="AlphaFoldDB" id="W7ITV9"/>